<reference evidence="4 5" key="1">
    <citation type="journal article" date="2022" name="Environ. Microbiol. Rep.">
        <title>Eco-phylogenetic analyses reveal divergent evolution of vitamin B12 metabolism in the marine bacterial family 'Psychromonadaceae'.</title>
        <authorList>
            <person name="Jin X."/>
            <person name="Yang Y."/>
            <person name="Cao H."/>
            <person name="Gao B."/>
            <person name="Zhao Z."/>
        </authorList>
    </citation>
    <scope>NUCLEOTIDE SEQUENCE [LARGE SCALE GENOMIC DNA]</scope>
    <source>
        <strain evidence="4 5">MKS20</strain>
    </source>
</reference>
<dbReference type="InterPro" id="IPR001633">
    <property type="entry name" value="EAL_dom"/>
</dbReference>
<dbReference type="Proteomes" id="UP001201273">
    <property type="component" value="Unassembled WGS sequence"/>
</dbReference>
<evidence type="ECO:0000313" key="5">
    <source>
        <dbReference type="Proteomes" id="UP001201273"/>
    </source>
</evidence>
<dbReference type="Gene3D" id="3.20.20.450">
    <property type="entry name" value="EAL domain"/>
    <property type="match status" value="1"/>
</dbReference>
<dbReference type="SUPFAM" id="SSF141868">
    <property type="entry name" value="EAL domain-like"/>
    <property type="match status" value="1"/>
</dbReference>
<proteinExistence type="predicted"/>
<dbReference type="CDD" id="cd01949">
    <property type="entry name" value="GGDEF"/>
    <property type="match status" value="1"/>
</dbReference>
<dbReference type="CDD" id="cd01948">
    <property type="entry name" value="EAL"/>
    <property type="match status" value="1"/>
</dbReference>
<keyword evidence="1" id="KW-1133">Transmembrane helix</keyword>
<feature type="transmembrane region" description="Helical" evidence="1">
    <location>
        <begin position="279"/>
        <end position="297"/>
    </location>
</feature>
<keyword evidence="5" id="KW-1185">Reference proteome</keyword>
<protein>
    <submittedName>
        <fullName evidence="4">EAL domain-containing protein</fullName>
    </submittedName>
</protein>
<dbReference type="SMART" id="SM00052">
    <property type="entry name" value="EAL"/>
    <property type="match status" value="1"/>
</dbReference>
<feature type="transmembrane region" description="Helical" evidence="1">
    <location>
        <begin position="12"/>
        <end position="31"/>
    </location>
</feature>
<gene>
    <name evidence="4" type="ORF">K6Y31_13965</name>
</gene>
<dbReference type="NCBIfam" id="TIGR00254">
    <property type="entry name" value="GGDEF"/>
    <property type="match status" value="1"/>
</dbReference>
<evidence type="ECO:0000256" key="1">
    <source>
        <dbReference type="SAM" id="Phobius"/>
    </source>
</evidence>
<name>A0ABS8WBQ5_9GAMM</name>
<dbReference type="SMART" id="SM00267">
    <property type="entry name" value="GGDEF"/>
    <property type="match status" value="1"/>
</dbReference>
<dbReference type="EMBL" id="JAIMJA010000014">
    <property type="protein sequence ID" value="MCE2595915.1"/>
    <property type="molecule type" value="Genomic_DNA"/>
</dbReference>
<keyword evidence="1" id="KW-0812">Transmembrane</keyword>
<keyword evidence="1" id="KW-0472">Membrane</keyword>
<dbReference type="InterPro" id="IPR000160">
    <property type="entry name" value="GGDEF_dom"/>
</dbReference>
<dbReference type="PROSITE" id="PS50887">
    <property type="entry name" value="GGDEF"/>
    <property type="match status" value="1"/>
</dbReference>
<comment type="caution">
    <text evidence="4">The sequence shown here is derived from an EMBL/GenBank/DDBJ whole genome shotgun (WGS) entry which is preliminary data.</text>
</comment>
<evidence type="ECO:0000259" key="2">
    <source>
        <dbReference type="PROSITE" id="PS50883"/>
    </source>
</evidence>
<dbReference type="SUPFAM" id="SSF55073">
    <property type="entry name" value="Nucleotide cyclase"/>
    <property type="match status" value="1"/>
</dbReference>
<dbReference type="Pfam" id="PF00563">
    <property type="entry name" value="EAL"/>
    <property type="match status" value="1"/>
</dbReference>
<dbReference type="InterPro" id="IPR035919">
    <property type="entry name" value="EAL_sf"/>
</dbReference>
<dbReference type="InterPro" id="IPR043128">
    <property type="entry name" value="Rev_trsase/Diguanyl_cyclase"/>
</dbReference>
<feature type="domain" description="EAL" evidence="2">
    <location>
        <begin position="540"/>
        <end position="791"/>
    </location>
</feature>
<evidence type="ECO:0000313" key="4">
    <source>
        <dbReference type="EMBL" id="MCE2595915.1"/>
    </source>
</evidence>
<accession>A0ABS8WBQ5</accession>
<feature type="domain" description="GGDEF" evidence="3">
    <location>
        <begin position="397"/>
        <end position="530"/>
    </location>
</feature>
<dbReference type="PANTHER" id="PTHR33121:SF23">
    <property type="entry name" value="CYCLIC DI-GMP PHOSPHODIESTERASE PDEB"/>
    <property type="match status" value="1"/>
</dbReference>
<evidence type="ECO:0000259" key="3">
    <source>
        <dbReference type="PROSITE" id="PS50887"/>
    </source>
</evidence>
<dbReference type="PANTHER" id="PTHR33121">
    <property type="entry name" value="CYCLIC DI-GMP PHOSPHODIESTERASE PDEF"/>
    <property type="match status" value="1"/>
</dbReference>
<dbReference type="PROSITE" id="PS50883">
    <property type="entry name" value="EAL"/>
    <property type="match status" value="1"/>
</dbReference>
<dbReference type="InterPro" id="IPR050706">
    <property type="entry name" value="Cyclic-di-GMP_PDE-like"/>
</dbReference>
<sequence length="791" mass="89518">MKKSYSLGLGSKVMGVTFLLLLLIFSGYTYLNLTNLTNFFQLERRVVFSYQQHQISTYYEELYSRVDSVANQIKASNRLRAVRLANNIELKEIVKEVSGRKSLPVSALLLVDIEGQVTASSNEMLLDRKTRDWIAQAQVDGGDNWFVYCRNSCQLLVRSETQFGFGESLIFVFPYHQMTPISKSDVRSFQILLEEKANQGLNLVFSRRIRNFDFNQLTPHLNVPDILQGKGDVNINGRTYEFRGYPIENTNLPGQAYLLIVNDINELANLLRSATYNNIIYGFGALVLAIALLLYLLRKPLKRIRTVIQSLPLLATSRHHDFRHIVEEQGKQEQFADESDELGDASISLSHQLETLESQLTQRANELEWLVNHDPLTELPNRRMFNTEIAKRLSNNANGCLLFMDLDNFKYVNDISGHKAGDTMLTQVSTTLERLLPSNVLLARVSGDEFAVFLNDIDLAAAEVVGQRILQLIGEVCVAGRKEIHKASASIGIVASPEHGTDISELLSKADIAMYQAKDLGKNRLAIYHSENVGTKINNDWYWLAKAQRAIEEQLLTLYFQPLFDNQRDEIRHWEVLLRVRDEEGILRSPYQLILAAEKNGYISQLDLWVINAALDQLMINQERGIEQRLAINLSAKSFSDEAVIAQIKQAMQSRGVQGSQIIFEITETAALSNLVQAVEHINVLKGLGCEIALDDFGVGYSSFHSLKSLPLDYIKIDGSFVKDCPKRPDDQVFIKALINIAHNFGHKTVAEFVENKEIHDMMVSFGVDYSQGYYIGKPMPPDMAWPEQVN</sequence>
<dbReference type="RefSeq" id="WP_233053579.1">
    <property type="nucleotide sequence ID" value="NZ_JAIMJA010000014.1"/>
</dbReference>
<dbReference type="InterPro" id="IPR029787">
    <property type="entry name" value="Nucleotide_cyclase"/>
</dbReference>
<organism evidence="4 5">
    <name type="scientific">Motilimonas cestriensis</name>
    <dbReference type="NCBI Taxonomy" id="2742685"/>
    <lineage>
        <taxon>Bacteria</taxon>
        <taxon>Pseudomonadati</taxon>
        <taxon>Pseudomonadota</taxon>
        <taxon>Gammaproteobacteria</taxon>
        <taxon>Alteromonadales</taxon>
        <taxon>Alteromonadales genera incertae sedis</taxon>
        <taxon>Motilimonas</taxon>
    </lineage>
</organism>
<dbReference type="Pfam" id="PF00990">
    <property type="entry name" value="GGDEF"/>
    <property type="match status" value="1"/>
</dbReference>
<dbReference type="Gene3D" id="3.30.70.270">
    <property type="match status" value="1"/>
</dbReference>